<proteinExistence type="predicted"/>
<organism evidence="1 2">
    <name type="scientific">Thauera aminoaromatica S2</name>
    <dbReference type="NCBI Taxonomy" id="1234381"/>
    <lineage>
        <taxon>Bacteria</taxon>
        <taxon>Pseudomonadati</taxon>
        <taxon>Pseudomonadota</taxon>
        <taxon>Betaproteobacteria</taxon>
        <taxon>Rhodocyclales</taxon>
        <taxon>Zoogloeaceae</taxon>
        <taxon>Thauera</taxon>
    </lineage>
</organism>
<gene>
    <name evidence="1" type="ORF">C665_09632</name>
</gene>
<dbReference type="AlphaFoldDB" id="N6XV88"/>
<dbReference type="EMBL" id="AMXD01000049">
    <property type="protein sequence ID" value="ENO85676.1"/>
    <property type="molecule type" value="Genomic_DNA"/>
</dbReference>
<name>N6XV88_THASP</name>
<protein>
    <submittedName>
        <fullName evidence="1">Uncharacterized protein</fullName>
    </submittedName>
</protein>
<reference evidence="1 2" key="1">
    <citation type="submission" date="2012-09" db="EMBL/GenBank/DDBJ databases">
        <title>Draft Genome Sequences of 6 Strains from Genus Thauera.</title>
        <authorList>
            <person name="Liu B."/>
            <person name="Shapleigh J.P."/>
            <person name="Frostegard A.H."/>
        </authorList>
    </citation>
    <scope>NUCLEOTIDE SEQUENCE [LARGE SCALE GENOMIC DNA]</scope>
    <source>
        <strain evidence="1 2">S2</strain>
    </source>
</reference>
<evidence type="ECO:0000313" key="1">
    <source>
        <dbReference type="EMBL" id="ENO85676.1"/>
    </source>
</evidence>
<accession>N6XV88</accession>
<dbReference type="Proteomes" id="UP000013042">
    <property type="component" value="Unassembled WGS sequence"/>
</dbReference>
<comment type="caution">
    <text evidence="1">The sequence shown here is derived from an EMBL/GenBank/DDBJ whole genome shotgun (WGS) entry which is preliminary data.</text>
</comment>
<sequence>MAHKCGLGTDMEDVVEAVLAQLDGLAAGLTAAFPEDVFTTIAAGMRASARRLHNENRTTGPT</sequence>
<evidence type="ECO:0000313" key="2">
    <source>
        <dbReference type="Proteomes" id="UP000013042"/>
    </source>
</evidence>